<dbReference type="PROSITE" id="PS50127">
    <property type="entry name" value="UBC_2"/>
    <property type="match status" value="1"/>
</dbReference>
<dbReference type="Pfam" id="PF00644">
    <property type="entry name" value="PARP"/>
    <property type="match status" value="1"/>
</dbReference>
<sequence>MPRKAFVADVELLTSQAAFGKLAHAKDVTLDSATEVVRVKFEYPDLAEPVVVEILCGDIDSYPESDVYFLSVEHAPYGYSQAVEKVQESACFKSLPGLVNQVDEAFVRLQGQSRASVLPRERTEIIIHSSGSEDEDNVLGANPDICTLGSSISTKTKKRGLSLVDTPPYYDEEVYFINNSSGEDHPSSQRSVGSALKTPRKAIKHATGTQIASSATEGDSQDIRADAARRSAKISGSTQARIGKDLLEVCQHGYCFGVLAGMSESSTENLLAISVRTADLGLRPETLMTWDLDPDVFIVLLIHQRSRYIPYETLLNTSSSDIDMSFRIGKCAKYKPSAEDAFAFFGSTSSLDSSAKRAHTGAGSPITKILISTSLAKFMNDYFLLLAKYREDFNCSWAEAISDVLNNKTESANRNICPSQARTDLSSCGRVQSFPLLAMQFAMDQLKNCTQYCQACHSRLDKRHQSLKPTVCSRDLCLYQYISLGMGRSVEYEILCQSNVVDLLINFCYTALRASNNTATDPVRTYPTNLLLKVPNWQRGLKVLESLPPVQHLKAELEKPMVNDLRSASGVSPAAAVLLGWIVATNRSSILQIDEPSLMVQERFGAGSTAPPGNYLQFCLLQGVPEHDYEFQRQLQIETVAGKQHRTLLAWHGSKTWNWHSILRTGLDYAVAVNGRAFGDGVYFSPEFSVSSSYSSELDVQWPKATVDLRSVVSLCEVINAPHKFRSSTPHYVIAQKYWSRCRFLFARQDRSQEYCPPPNWPPPNQAVPMPNQLPQTSRVAVVSIGGRQMGITRPSVPRPPPMRTYRPLSPGPMPHRSITSTSQRAVARTITGPTKFLSQVPGKGAHGPTGGQIEVPLVMMPASHGIEGNVENHSRRPKVPLDQVMRIMDVKDRALLPTGTSQGTTQGKTPATSQKAAPAPLRGTTMATAIVIDEDSNTSSGPALDKHASVAARSQRTWASTGRGTSQSPLPNSKPVQKTSSAASSSNAATRPIAKKPKLHSSVTPFDPGRLDYASLPQLPVPSWCTSHAQRALTREIGRLQKVQDAASLPELGWYIDFSRLDNMFQWIVELHSFDLSLPLAKDMMALSVSSIVCELRFGPDYPMSPPLVRVIRPRFVPFLQGGGGNVTAGGAMCMELLTSTGWTPANQTDAVLLQVRLALCATDRPARLDRATYRSDYGVGEAFAAYERAAAAHGWTVPKDMKMRMTF</sequence>
<evidence type="ECO:0000313" key="8">
    <source>
        <dbReference type="Proteomes" id="UP001642502"/>
    </source>
</evidence>
<feature type="region of interest" description="Disordered" evidence="5">
    <location>
        <begin position="178"/>
        <end position="230"/>
    </location>
</feature>
<feature type="region of interest" description="Disordered" evidence="5">
    <location>
        <begin position="898"/>
        <end position="923"/>
    </location>
</feature>
<dbReference type="SUPFAM" id="SSF56399">
    <property type="entry name" value="ADP-ribosylation"/>
    <property type="match status" value="1"/>
</dbReference>
<evidence type="ECO:0000259" key="6">
    <source>
        <dbReference type="PROSITE" id="PS50127"/>
    </source>
</evidence>
<dbReference type="PANTHER" id="PTHR21328">
    <property type="entry name" value="POLY ADP-RIBOSE POLYMERASE FAMILY, MEMBER PARP"/>
    <property type="match status" value="1"/>
</dbReference>
<name>A0ABP0D4F8_9PEZI</name>
<proteinExistence type="predicted"/>
<feature type="compositionally biased region" description="Polar residues" evidence="5">
    <location>
        <begin position="207"/>
        <end position="218"/>
    </location>
</feature>
<dbReference type="CDD" id="cd23802">
    <property type="entry name" value="UBCc_UBE2Q"/>
    <property type="match status" value="1"/>
</dbReference>
<keyword evidence="1" id="KW-0328">Glycosyltransferase</keyword>
<feature type="compositionally biased region" description="Low complexity" evidence="5">
    <location>
        <begin position="899"/>
        <end position="910"/>
    </location>
</feature>
<gene>
    <name evidence="7" type="ORF">SEPCBS119000_000013</name>
</gene>
<evidence type="ECO:0000313" key="7">
    <source>
        <dbReference type="EMBL" id="CAK7262543.1"/>
    </source>
</evidence>
<dbReference type="InterPro" id="IPR000608">
    <property type="entry name" value="UBC"/>
</dbReference>
<dbReference type="Gene3D" id="3.90.228.10">
    <property type="match status" value="1"/>
</dbReference>
<comment type="caution">
    <text evidence="7">The sequence shown here is derived from an EMBL/GenBank/DDBJ whole genome shotgun (WGS) entry which is preliminary data.</text>
</comment>
<evidence type="ECO:0000256" key="4">
    <source>
        <dbReference type="ARBA" id="ARBA00023027"/>
    </source>
</evidence>
<feature type="compositionally biased region" description="Low complexity" evidence="5">
    <location>
        <begin position="981"/>
        <end position="990"/>
    </location>
</feature>
<keyword evidence="8" id="KW-1185">Reference proteome</keyword>
<organism evidence="7 8">
    <name type="scientific">Sporothrix epigloea</name>
    <dbReference type="NCBI Taxonomy" id="1892477"/>
    <lineage>
        <taxon>Eukaryota</taxon>
        <taxon>Fungi</taxon>
        <taxon>Dikarya</taxon>
        <taxon>Ascomycota</taxon>
        <taxon>Pezizomycotina</taxon>
        <taxon>Sordariomycetes</taxon>
        <taxon>Sordariomycetidae</taxon>
        <taxon>Ophiostomatales</taxon>
        <taxon>Ophiostomataceae</taxon>
        <taxon>Sporothrix</taxon>
    </lineage>
</organism>
<evidence type="ECO:0000256" key="3">
    <source>
        <dbReference type="ARBA" id="ARBA00022695"/>
    </source>
</evidence>
<dbReference type="EMBL" id="CAWUON010000001">
    <property type="protein sequence ID" value="CAK7262543.1"/>
    <property type="molecule type" value="Genomic_DNA"/>
</dbReference>
<dbReference type="InterPro" id="IPR051838">
    <property type="entry name" value="ARTD_PARP"/>
</dbReference>
<evidence type="ECO:0000256" key="5">
    <source>
        <dbReference type="SAM" id="MobiDB-lite"/>
    </source>
</evidence>
<protein>
    <recommendedName>
        <fullName evidence="6">UBC core domain-containing protein</fullName>
    </recommendedName>
</protein>
<dbReference type="SUPFAM" id="SSF54495">
    <property type="entry name" value="UBC-like"/>
    <property type="match status" value="1"/>
</dbReference>
<dbReference type="Pfam" id="PF00179">
    <property type="entry name" value="UQ_con"/>
    <property type="match status" value="1"/>
</dbReference>
<keyword evidence="2" id="KW-0808">Transferase</keyword>
<feature type="compositionally biased region" description="Polar residues" evidence="5">
    <location>
        <begin position="953"/>
        <end position="980"/>
    </location>
</feature>
<dbReference type="InterPro" id="IPR012317">
    <property type="entry name" value="Poly(ADP-ribose)pol_cat_dom"/>
</dbReference>
<accession>A0ABP0D4F8</accession>
<dbReference type="InterPro" id="IPR016135">
    <property type="entry name" value="UBQ-conjugating_enzyme/RWD"/>
</dbReference>
<evidence type="ECO:0000256" key="2">
    <source>
        <dbReference type="ARBA" id="ARBA00022679"/>
    </source>
</evidence>
<reference evidence="7 8" key="1">
    <citation type="submission" date="2024-01" db="EMBL/GenBank/DDBJ databases">
        <authorList>
            <person name="Allen C."/>
            <person name="Tagirdzhanova G."/>
        </authorList>
    </citation>
    <scope>NUCLEOTIDE SEQUENCE [LARGE SCALE GENOMIC DNA]</scope>
    <source>
        <strain evidence="7 8">CBS 119000</strain>
    </source>
</reference>
<feature type="region of interest" description="Disordered" evidence="5">
    <location>
        <begin position="936"/>
        <end position="1002"/>
    </location>
</feature>
<dbReference type="Gene3D" id="3.10.110.10">
    <property type="entry name" value="Ubiquitin Conjugating Enzyme"/>
    <property type="match status" value="1"/>
</dbReference>
<feature type="domain" description="UBC core" evidence="6">
    <location>
        <begin position="1029"/>
        <end position="1198"/>
    </location>
</feature>
<keyword evidence="4" id="KW-0520">NAD</keyword>
<dbReference type="Proteomes" id="UP001642502">
    <property type="component" value="Unassembled WGS sequence"/>
</dbReference>
<keyword evidence="3" id="KW-0548">Nucleotidyltransferase</keyword>
<evidence type="ECO:0000256" key="1">
    <source>
        <dbReference type="ARBA" id="ARBA00022676"/>
    </source>
</evidence>